<evidence type="ECO:0000256" key="1">
    <source>
        <dbReference type="SAM" id="MobiDB-lite"/>
    </source>
</evidence>
<accession>A0ABX3SVA5</accession>
<dbReference type="RefSeq" id="WP_071510867.1">
    <property type="nucleotide sequence ID" value="NZ_CP060015.1"/>
</dbReference>
<dbReference type="Proteomes" id="UP000243140">
    <property type="component" value="Unassembled WGS sequence"/>
</dbReference>
<evidence type="ECO:0000313" key="2">
    <source>
        <dbReference type="EMBL" id="ORA84303.1"/>
    </source>
</evidence>
<proteinExistence type="predicted"/>
<feature type="region of interest" description="Disordered" evidence="1">
    <location>
        <begin position="17"/>
        <end position="56"/>
    </location>
</feature>
<organism evidence="2 3">
    <name type="scientific">Mycobacterium malmoense</name>
    <dbReference type="NCBI Taxonomy" id="1780"/>
    <lineage>
        <taxon>Bacteria</taxon>
        <taxon>Bacillati</taxon>
        <taxon>Actinomycetota</taxon>
        <taxon>Actinomycetes</taxon>
        <taxon>Mycobacteriales</taxon>
        <taxon>Mycobacteriaceae</taxon>
        <taxon>Mycobacterium</taxon>
    </lineage>
</organism>
<protein>
    <submittedName>
        <fullName evidence="2">Uncharacterized protein</fullName>
    </submittedName>
</protein>
<feature type="compositionally biased region" description="Low complexity" evidence="1">
    <location>
        <begin position="32"/>
        <end position="42"/>
    </location>
</feature>
<dbReference type="EMBL" id="MVHV01000005">
    <property type="protein sequence ID" value="ORA84303.1"/>
    <property type="molecule type" value="Genomic_DNA"/>
</dbReference>
<gene>
    <name evidence="2" type="ORF">BST29_07415</name>
</gene>
<dbReference type="PROSITE" id="PS51257">
    <property type="entry name" value="PROKAR_LIPOPROTEIN"/>
    <property type="match status" value="1"/>
</dbReference>
<reference evidence="2 3" key="1">
    <citation type="submission" date="2017-02" db="EMBL/GenBank/DDBJ databases">
        <title>The new phylogeny of genus Mycobacterium.</title>
        <authorList>
            <person name="Tortoli E."/>
            <person name="Trovato A."/>
            <person name="Cirillo D.M."/>
        </authorList>
    </citation>
    <scope>NUCLEOTIDE SEQUENCE [LARGE SCALE GENOMIC DNA]</scope>
    <source>
        <strain evidence="2 3">IP1130001</strain>
    </source>
</reference>
<evidence type="ECO:0000313" key="3">
    <source>
        <dbReference type="Proteomes" id="UP000243140"/>
    </source>
</evidence>
<sequence length="179" mass="19255">MTTRIAAGLAALAAAACTRDVSGPPPRPATPAPTNTHTAAPASPAPPPTVELKPGSHSALADVDLPAGVTFGGSSSLEERWNYNGSYDDTVVFLRKQFATGRKYDARGATWWHDLPPCYSDTHESPPAGWVLDDSTLWVWADVNTSLSVQVFRPSSTITPDEIVIDYMRRGNAYVCNRQ</sequence>
<name>A0ABX3SVA5_MYCMA</name>
<comment type="caution">
    <text evidence="2">The sequence shown here is derived from an EMBL/GenBank/DDBJ whole genome shotgun (WGS) entry which is preliminary data.</text>
</comment>
<keyword evidence="3" id="KW-1185">Reference proteome</keyword>